<dbReference type="CDD" id="cd02516">
    <property type="entry name" value="CDP-ME_synthetase"/>
    <property type="match status" value="1"/>
</dbReference>
<name>A0A6J6E1I4_9ZZZZ</name>
<dbReference type="PANTHER" id="PTHR32125:SF4">
    <property type="entry name" value="2-C-METHYL-D-ERYTHRITOL 4-PHOSPHATE CYTIDYLYLTRANSFERASE, CHLOROPLASTIC"/>
    <property type="match status" value="1"/>
</dbReference>
<dbReference type="SUPFAM" id="SSF53448">
    <property type="entry name" value="Nucleotide-diphospho-sugar transferases"/>
    <property type="match status" value="1"/>
</dbReference>
<dbReference type="FunFam" id="3.90.550.10:FF:000003">
    <property type="entry name" value="2-C-methyl-D-erythritol 4-phosphate cytidylyltransferase"/>
    <property type="match status" value="1"/>
</dbReference>
<evidence type="ECO:0000313" key="7">
    <source>
        <dbReference type="EMBL" id="CAB4569075.1"/>
    </source>
</evidence>
<evidence type="ECO:0000256" key="2">
    <source>
        <dbReference type="ARBA" id="ARBA00009789"/>
    </source>
</evidence>
<dbReference type="GO" id="GO:0050518">
    <property type="term" value="F:2-C-methyl-D-erythritol 4-phosphate cytidylyltransferase activity"/>
    <property type="evidence" value="ECO:0007669"/>
    <property type="project" value="UniProtKB-EC"/>
</dbReference>
<comment type="pathway">
    <text evidence="1">Isoprenoid biosynthesis; isopentenyl diphosphate biosynthesis via DXP pathway; isopentenyl diphosphate from 1-deoxy-D-xylulose 5-phosphate: step 2/6.</text>
</comment>
<keyword evidence="6" id="KW-0414">Isoprene biosynthesis</keyword>
<dbReference type="GO" id="GO:0019288">
    <property type="term" value="P:isopentenyl diphosphate biosynthetic process, methylerythritol 4-phosphate pathway"/>
    <property type="evidence" value="ECO:0007669"/>
    <property type="project" value="UniProtKB-UniPathway"/>
</dbReference>
<dbReference type="EMBL" id="CAEZTU010000002">
    <property type="protein sequence ID" value="CAB4569075.1"/>
    <property type="molecule type" value="Genomic_DNA"/>
</dbReference>
<dbReference type="InterPro" id="IPR001228">
    <property type="entry name" value="IspD"/>
</dbReference>
<dbReference type="HAMAP" id="MF_00108">
    <property type="entry name" value="IspD"/>
    <property type="match status" value="1"/>
</dbReference>
<gene>
    <name evidence="7" type="ORF">UFOPK1740_00072</name>
</gene>
<dbReference type="InterPro" id="IPR018294">
    <property type="entry name" value="ISPD_synthase_CS"/>
</dbReference>
<keyword evidence="5" id="KW-0548">Nucleotidyltransferase</keyword>
<dbReference type="InterPro" id="IPR029044">
    <property type="entry name" value="Nucleotide-diphossugar_trans"/>
</dbReference>
<dbReference type="Pfam" id="PF01128">
    <property type="entry name" value="IspD"/>
    <property type="match status" value="1"/>
</dbReference>
<organism evidence="7">
    <name type="scientific">freshwater metagenome</name>
    <dbReference type="NCBI Taxonomy" id="449393"/>
    <lineage>
        <taxon>unclassified sequences</taxon>
        <taxon>metagenomes</taxon>
        <taxon>ecological metagenomes</taxon>
    </lineage>
</organism>
<reference evidence="7" key="1">
    <citation type="submission" date="2020-05" db="EMBL/GenBank/DDBJ databases">
        <authorList>
            <person name="Chiriac C."/>
            <person name="Salcher M."/>
            <person name="Ghai R."/>
            <person name="Kavagutti S V."/>
        </authorList>
    </citation>
    <scope>NUCLEOTIDE SEQUENCE</scope>
</reference>
<dbReference type="PANTHER" id="PTHR32125">
    <property type="entry name" value="2-C-METHYL-D-ERYTHRITOL 4-PHOSPHATE CYTIDYLYLTRANSFERASE, CHLOROPLASTIC"/>
    <property type="match status" value="1"/>
</dbReference>
<evidence type="ECO:0000256" key="6">
    <source>
        <dbReference type="ARBA" id="ARBA00023229"/>
    </source>
</evidence>
<keyword evidence="4" id="KW-0808">Transferase</keyword>
<protein>
    <recommendedName>
        <fullName evidence="3">2-C-methyl-D-erythritol 4-phosphate cytidylyltransferase</fullName>
        <ecNumber evidence="3">2.7.7.60</ecNumber>
    </recommendedName>
</protein>
<dbReference type="UniPathway" id="UPA00056">
    <property type="reaction ID" value="UER00093"/>
</dbReference>
<dbReference type="EC" id="2.7.7.60" evidence="3"/>
<accession>A0A6J6E1I4</accession>
<comment type="similarity">
    <text evidence="2">Belongs to the IspD/TarI cytidylyltransferase family. IspD subfamily.</text>
</comment>
<dbReference type="PROSITE" id="PS01295">
    <property type="entry name" value="ISPD"/>
    <property type="match status" value="1"/>
</dbReference>
<dbReference type="NCBIfam" id="TIGR00453">
    <property type="entry name" value="ispD"/>
    <property type="match status" value="1"/>
</dbReference>
<dbReference type="InterPro" id="IPR050088">
    <property type="entry name" value="IspD/TarI_cytidylyltransf_bact"/>
</dbReference>
<evidence type="ECO:0000256" key="5">
    <source>
        <dbReference type="ARBA" id="ARBA00022695"/>
    </source>
</evidence>
<dbReference type="Gene3D" id="3.90.550.10">
    <property type="entry name" value="Spore Coat Polysaccharide Biosynthesis Protein SpsA, Chain A"/>
    <property type="match status" value="1"/>
</dbReference>
<evidence type="ECO:0000256" key="3">
    <source>
        <dbReference type="ARBA" id="ARBA00012526"/>
    </source>
</evidence>
<evidence type="ECO:0000256" key="1">
    <source>
        <dbReference type="ARBA" id="ARBA00004787"/>
    </source>
</evidence>
<proteinExistence type="inferred from homology"/>
<dbReference type="AlphaFoldDB" id="A0A6J6E1I4"/>
<dbReference type="InterPro" id="IPR034683">
    <property type="entry name" value="IspD/TarI"/>
</dbReference>
<sequence>MSATANVCVVIPAAGLGERLGLNQPKAFVSINNWSLLSLTIKRVLEISRVGHLIVAVPADSKAEALDHIDRAMRDADRKIAFDVVEGGVTRTESVKNSLLALDQLDSLVLVHDAARPFVPKSVFENVIETLDSGSKVVIPVIPVSDTIKTVDEKSEVLNTLDRSKLRAVQTPQGFAREVLSEIYATADLQPTTDDAGLAELAGIVVTTVEGSVESFKITTPFDLEMAQSFMNRK</sequence>
<evidence type="ECO:0000256" key="4">
    <source>
        <dbReference type="ARBA" id="ARBA00022679"/>
    </source>
</evidence>